<keyword evidence="1" id="KW-0812">Transmembrane</keyword>
<reference evidence="2" key="1">
    <citation type="submission" date="2018-10" db="EMBL/GenBank/DDBJ databases">
        <authorList>
            <consortium name="PulseNet: The National Subtyping Network for Foodborne Disease Surveillance"/>
            <person name="Tarr C.L."/>
            <person name="Trees E."/>
            <person name="Katz L.S."/>
            <person name="Carleton-Romer H.A."/>
            <person name="Stroika S."/>
            <person name="Kucerova Z."/>
            <person name="Roache K.F."/>
            <person name="Sabol A.L."/>
            <person name="Besser J."/>
            <person name="Gerner-Smidt P."/>
        </authorList>
    </citation>
    <scope>NUCLEOTIDE SEQUENCE [LARGE SCALE GENOMIC DNA]</scope>
    <source>
        <strain evidence="2">PNUSAS052121</strain>
    </source>
</reference>
<organism evidence="2">
    <name type="scientific">Salmonella enterica</name>
    <name type="common">Salmonella choleraesuis</name>
    <dbReference type="NCBI Taxonomy" id="28901"/>
    <lineage>
        <taxon>Bacteria</taxon>
        <taxon>Pseudomonadati</taxon>
        <taxon>Pseudomonadota</taxon>
        <taxon>Gammaproteobacteria</taxon>
        <taxon>Enterobacterales</taxon>
        <taxon>Enterobacteriaceae</taxon>
        <taxon>Salmonella</taxon>
    </lineage>
</organism>
<dbReference type="EMBL" id="RWAH01000043">
    <property type="protein sequence ID" value="MMS79623.1"/>
    <property type="molecule type" value="Genomic_DNA"/>
</dbReference>
<keyword evidence="1" id="KW-0472">Membrane</keyword>
<evidence type="ECO:0000256" key="1">
    <source>
        <dbReference type="SAM" id="Phobius"/>
    </source>
</evidence>
<sequence length="192" mass="21886">MKLLISIFIFLLFTFLASRINGFLAYAGWCLAGFIMYLSLKENYSFLYFFAILISSVLSFYSLSMSVSGFTSADEMKIYQTGIDRGFAFKVPECSGFQRVDTGDIRLAKESQFNNCSLQGPKDIFHQLIDFVTSYMSGVFSEVAVVAPLYPHEKLENKCLHSINRLIQLCPEEAVFYDKRILAEMNKKDLSQ</sequence>
<feature type="transmembrane region" description="Helical" evidence="1">
    <location>
        <begin position="46"/>
        <end position="67"/>
    </location>
</feature>
<dbReference type="AlphaFoldDB" id="A0A3V7Z0V2"/>
<evidence type="ECO:0000313" key="2">
    <source>
        <dbReference type="EMBL" id="MMS79623.1"/>
    </source>
</evidence>
<gene>
    <name evidence="2" type="ORF">D9O31_24805</name>
</gene>
<keyword evidence="1" id="KW-1133">Transmembrane helix</keyword>
<name>A0A3V7Z0V2_SALER</name>
<protein>
    <submittedName>
        <fullName evidence="2">Uncharacterized protein</fullName>
    </submittedName>
</protein>
<accession>A0A3V7Z0V2</accession>
<comment type="caution">
    <text evidence="2">The sequence shown here is derived from an EMBL/GenBank/DDBJ whole genome shotgun (WGS) entry which is preliminary data.</text>
</comment>
<proteinExistence type="predicted"/>
<dbReference type="Proteomes" id="UP000839526">
    <property type="component" value="Unassembled WGS sequence"/>
</dbReference>